<feature type="transmembrane region" description="Helical" evidence="1">
    <location>
        <begin position="141"/>
        <end position="160"/>
    </location>
</feature>
<accession>A0A166PSP2</accession>
<evidence type="ECO:0008006" key="5">
    <source>
        <dbReference type="Google" id="ProtNLM"/>
    </source>
</evidence>
<name>A0A166PSP2_9PEZI</name>
<sequence>MISKVATALHVILAVAILAVTVRVLQDEANKKRGIVQILLHEQARRFVQVPDVVGSIATAVKSVASSVITAAVTSGESLAAASLPSSVSVGTKYACVDSRCADIPGSALRLVQDLAPFVSSPKELEKLQGLVGKCPNLETVLSAGLALVLVSTILLLAGLKFRMLSFVSFGLNVVAAVLFAVVTGFAVSLHTTSHAVADLLGVEASKGDVFGASIGDLVASLVMRVVNSTCLSDKDRVEEGAMGTPLSEVFHQSALPPFLNAIALYLPTLYARRLATRLARMEIHGVVSLNITIIFTSGGGGLSGKNFDHLKHFVCRNTDIRPSEIENDAPVVVSQQALEKTLARLGISAGRVRSASHSRGKLATLVDCQAAGSAEQHGSTKRDTIEASEWRKTANELQPAIDRIGSSIQRLNYQWQILDDAQKRLEKLFLLTSEEVDWDDPVRRIQSELDLFDCEETDP</sequence>
<keyword evidence="1" id="KW-1133">Transmembrane helix</keyword>
<dbReference type="AlphaFoldDB" id="A0A166PSP2"/>
<dbReference type="Proteomes" id="UP000076552">
    <property type="component" value="Unassembled WGS sequence"/>
</dbReference>
<evidence type="ECO:0000256" key="2">
    <source>
        <dbReference type="SAM" id="SignalP"/>
    </source>
</evidence>
<feature type="chain" id="PRO_5007878360" description="Integral membrane protein" evidence="2">
    <location>
        <begin position="25"/>
        <end position="460"/>
    </location>
</feature>
<proteinExistence type="predicted"/>
<evidence type="ECO:0000313" key="4">
    <source>
        <dbReference type="Proteomes" id="UP000076552"/>
    </source>
</evidence>
<comment type="caution">
    <text evidence="3">The sequence shown here is derived from an EMBL/GenBank/DDBJ whole genome shotgun (WGS) entry which is preliminary data.</text>
</comment>
<keyword evidence="2" id="KW-0732">Signal</keyword>
<gene>
    <name evidence="3" type="ORF">CT0861_03257</name>
</gene>
<keyword evidence="4" id="KW-1185">Reference proteome</keyword>
<feature type="transmembrane region" description="Helical" evidence="1">
    <location>
        <begin position="167"/>
        <end position="190"/>
    </location>
</feature>
<evidence type="ECO:0000256" key="1">
    <source>
        <dbReference type="SAM" id="Phobius"/>
    </source>
</evidence>
<evidence type="ECO:0000313" key="3">
    <source>
        <dbReference type="EMBL" id="KZL67121.1"/>
    </source>
</evidence>
<feature type="signal peptide" evidence="2">
    <location>
        <begin position="1"/>
        <end position="24"/>
    </location>
</feature>
<protein>
    <recommendedName>
        <fullName evidence="5">Integral membrane protein</fullName>
    </recommendedName>
</protein>
<organism evidence="3 4">
    <name type="scientific">Colletotrichum tofieldiae</name>
    <dbReference type="NCBI Taxonomy" id="708197"/>
    <lineage>
        <taxon>Eukaryota</taxon>
        <taxon>Fungi</taxon>
        <taxon>Dikarya</taxon>
        <taxon>Ascomycota</taxon>
        <taxon>Pezizomycotina</taxon>
        <taxon>Sordariomycetes</taxon>
        <taxon>Hypocreomycetidae</taxon>
        <taxon>Glomerellales</taxon>
        <taxon>Glomerellaceae</taxon>
        <taxon>Colletotrichum</taxon>
        <taxon>Colletotrichum spaethianum species complex</taxon>
    </lineage>
</organism>
<dbReference type="EMBL" id="LFIV01000154">
    <property type="protein sequence ID" value="KZL67121.1"/>
    <property type="molecule type" value="Genomic_DNA"/>
</dbReference>
<keyword evidence="1" id="KW-0812">Transmembrane</keyword>
<reference evidence="3 4" key="1">
    <citation type="submission" date="2015-06" db="EMBL/GenBank/DDBJ databases">
        <title>Survival trade-offs in plant roots during colonization by closely related pathogenic and mutualistic fungi.</title>
        <authorList>
            <person name="Hacquard S."/>
            <person name="Kracher B."/>
            <person name="Hiruma K."/>
            <person name="Weinman A."/>
            <person name="Muench P."/>
            <person name="Garrido Oter R."/>
            <person name="Ver Loren van Themaat E."/>
            <person name="Dallerey J.-F."/>
            <person name="Damm U."/>
            <person name="Henrissat B."/>
            <person name="Lespinet O."/>
            <person name="Thon M."/>
            <person name="Kemen E."/>
            <person name="McHardy A.C."/>
            <person name="Schulze-Lefert P."/>
            <person name="O'Connell R.J."/>
        </authorList>
    </citation>
    <scope>NUCLEOTIDE SEQUENCE [LARGE SCALE GENOMIC DNA]</scope>
    <source>
        <strain evidence="3 4">0861</strain>
    </source>
</reference>
<keyword evidence="1" id="KW-0472">Membrane</keyword>